<keyword evidence="3" id="KW-1185">Reference proteome</keyword>
<reference evidence="2 3" key="1">
    <citation type="submission" date="2024-04" db="EMBL/GenBank/DDBJ databases">
        <authorList>
            <person name="Waldvogel A.-M."/>
            <person name="Schoenle A."/>
        </authorList>
    </citation>
    <scope>NUCLEOTIDE SEQUENCE [LARGE SCALE GENOMIC DNA]</scope>
</reference>
<evidence type="ECO:0000313" key="3">
    <source>
        <dbReference type="Proteomes" id="UP001497482"/>
    </source>
</evidence>
<accession>A0AAV2LBW2</accession>
<organism evidence="2 3">
    <name type="scientific">Knipowitschia caucasica</name>
    <name type="common">Caucasian dwarf goby</name>
    <name type="synonym">Pomatoschistus caucasicus</name>
    <dbReference type="NCBI Taxonomy" id="637954"/>
    <lineage>
        <taxon>Eukaryota</taxon>
        <taxon>Metazoa</taxon>
        <taxon>Chordata</taxon>
        <taxon>Craniata</taxon>
        <taxon>Vertebrata</taxon>
        <taxon>Euteleostomi</taxon>
        <taxon>Actinopterygii</taxon>
        <taxon>Neopterygii</taxon>
        <taxon>Teleostei</taxon>
        <taxon>Neoteleostei</taxon>
        <taxon>Acanthomorphata</taxon>
        <taxon>Gobiaria</taxon>
        <taxon>Gobiiformes</taxon>
        <taxon>Gobioidei</taxon>
        <taxon>Gobiidae</taxon>
        <taxon>Gobiinae</taxon>
        <taxon>Knipowitschia</taxon>
    </lineage>
</organism>
<protein>
    <submittedName>
        <fullName evidence="2">Uncharacterized protein</fullName>
    </submittedName>
</protein>
<proteinExistence type="predicted"/>
<dbReference type="AlphaFoldDB" id="A0AAV2LBW2"/>
<dbReference type="Proteomes" id="UP001497482">
    <property type="component" value="Chromosome 23"/>
</dbReference>
<evidence type="ECO:0000313" key="2">
    <source>
        <dbReference type="EMBL" id="CAL1599474.1"/>
    </source>
</evidence>
<dbReference type="EMBL" id="OZ035845">
    <property type="protein sequence ID" value="CAL1599474.1"/>
    <property type="molecule type" value="Genomic_DNA"/>
</dbReference>
<feature type="region of interest" description="Disordered" evidence="1">
    <location>
        <begin position="33"/>
        <end position="54"/>
    </location>
</feature>
<evidence type="ECO:0000256" key="1">
    <source>
        <dbReference type="SAM" id="MobiDB-lite"/>
    </source>
</evidence>
<gene>
    <name evidence="2" type="ORF">KC01_LOCUS27742</name>
</gene>
<name>A0AAV2LBW2_KNICA</name>
<sequence>MSVPLLAVGFQRVLFSPQDDISAAHVTSAEGSALTTRRSSLQQHDSPRPAPASPAPLLLYARCLDTRRRFL</sequence>
<feature type="compositionally biased region" description="Polar residues" evidence="1">
    <location>
        <begin position="33"/>
        <end position="44"/>
    </location>
</feature>